<dbReference type="Gene3D" id="3.40.20.10">
    <property type="entry name" value="Severin"/>
    <property type="match status" value="6"/>
</dbReference>
<dbReference type="RefSeq" id="XP_025769458.1">
    <property type="nucleotide sequence ID" value="XM_025913673.1"/>
</dbReference>
<evidence type="ECO:0000313" key="8">
    <source>
        <dbReference type="Proteomes" id="UP000515131"/>
    </source>
</evidence>
<dbReference type="InterPro" id="IPR003128">
    <property type="entry name" value="Villin_headpiece"/>
</dbReference>
<dbReference type="FunFam" id="3.40.20.10:FF:000027">
    <property type="entry name" value="Villin 1"/>
    <property type="match status" value="1"/>
</dbReference>
<keyword evidence="5" id="KW-0009">Actin-binding</keyword>
<evidence type="ECO:0000256" key="2">
    <source>
        <dbReference type="ARBA" id="ARBA00022467"/>
    </source>
</evidence>
<keyword evidence="2" id="KW-0117">Actin capping</keyword>
<feature type="region of interest" description="Disordered" evidence="6">
    <location>
        <begin position="638"/>
        <end position="684"/>
    </location>
</feature>
<evidence type="ECO:0000256" key="3">
    <source>
        <dbReference type="ARBA" id="ARBA00022737"/>
    </source>
</evidence>
<evidence type="ECO:0000256" key="4">
    <source>
        <dbReference type="ARBA" id="ARBA00022837"/>
    </source>
</evidence>
<evidence type="ECO:0000256" key="5">
    <source>
        <dbReference type="ARBA" id="ARBA00023203"/>
    </source>
</evidence>
<dbReference type="PANTHER" id="PTHR11977">
    <property type="entry name" value="VILLIN"/>
    <property type="match status" value="1"/>
</dbReference>
<dbReference type="GO" id="GO:0005546">
    <property type="term" value="F:phosphatidylinositol-4,5-bisphosphate binding"/>
    <property type="evidence" value="ECO:0007669"/>
    <property type="project" value="TreeGrafter"/>
</dbReference>
<evidence type="ECO:0000259" key="7">
    <source>
        <dbReference type="PROSITE" id="PS51089"/>
    </source>
</evidence>
<dbReference type="GO" id="GO:0015629">
    <property type="term" value="C:actin cytoskeleton"/>
    <property type="evidence" value="ECO:0007669"/>
    <property type="project" value="TreeGrafter"/>
</dbReference>
<feature type="domain" description="HP" evidence="7">
    <location>
        <begin position="872"/>
        <end position="938"/>
    </location>
</feature>
<gene>
    <name evidence="9" type="primary">VILL</name>
</gene>
<dbReference type="InterPro" id="IPR036180">
    <property type="entry name" value="Gelsolin-like_dom_sf"/>
</dbReference>
<dbReference type="GO" id="GO:0051014">
    <property type="term" value="P:actin filament severing"/>
    <property type="evidence" value="ECO:0007669"/>
    <property type="project" value="TreeGrafter"/>
</dbReference>
<dbReference type="PANTHER" id="PTHR11977:SF30">
    <property type="entry name" value="VILLIN-LIKE PROTEIN"/>
    <property type="match status" value="1"/>
</dbReference>
<dbReference type="Pfam" id="PF02209">
    <property type="entry name" value="VHP"/>
    <property type="match status" value="1"/>
</dbReference>
<keyword evidence="8" id="KW-1185">Reference proteome</keyword>
<dbReference type="GO" id="GO:0005737">
    <property type="term" value="C:cytoplasm"/>
    <property type="evidence" value="ECO:0007669"/>
    <property type="project" value="TreeGrafter"/>
</dbReference>
<dbReference type="AlphaFoldDB" id="A0A6P6H1N4"/>
<dbReference type="GO" id="GO:0051015">
    <property type="term" value="F:actin filament binding"/>
    <property type="evidence" value="ECO:0007669"/>
    <property type="project" value="InterPro"/>
</dbReference>
<dbReference type="GeneID" id="112850080"/>
<accession>A0A6P6H1N4</accession>
<reference evidence="9" key="1">
    <citation type="submission" date="2025-08" db="UniProtKB">
        <authorList>
            <consortium name="RefSeq"/>
        </authorList>
    </citation>
    <scope>IDENTIFICATION</scope>
    <source>
        <tissue evidence="9">Blood</tissue>
    </source>
</reference>
<feature type="compositionally biased region" description="Polar residues" evidence="6">
    <location>
        <begin position="861"/>
        <end position="876"/>
    </location>
</feature>
<evidence type="ECO:0000256" key="1">
    <source>
        <dbReference type="ARBA" id="ARBA00008418"/>
    </source>
</evidence>
<dbReference type="InterPro" id="IPR036886">
    <property type="entry name" value="Villin_headpiece_dom_sf"/>
</dbReference>
<dbReference type="PROSITE" id="PS51089">
    <property type="entry name" value="HP"/>
    <property type="match status" value="1"/>
</dbReference>
<organism evidence="8 9">
    <name type="scientific">Puma concolor</name>
    <name type="common">Mountain lion</name>
    <name type="synonym">Felis concolor</name>
    <dbReference type="NCBI Taxonomy" id="9696"/>
    <lineage>
        <taxon>Eukaryota</taxon>
        <taxon>Metazoa</taxon>
        <taxon>Chordata</taxon>
        <taxon>Craniata</taxon>
        <taxon>Vertebrata</taxon>
        <taxon>Euteleostomi</taxon>
        <taxon>Mammalia</taxon>
        <taxon>Eutheria</taxon>
        <taxon>Laurasiatheria</taxon>
        <taxon>Carnivora</taxon>
        <taxon>Feliformia</taxon>
        <taxon>Felidae</taxon>
        <taxon>Felinae</taxon>
        <taxon>Puma</taxon>
    </lineage>
</organism>
<dbReference type="CDD" id="cd11292">
    <property type="entry name" value="gelsolin_S3_like"/>
    <property type="match status" value="1"/>
</dbReference>
<proteinExistence type="inferred from homology"/>
<dbReference type="CDD" id="cd11290">
    <property type="entry name" value="gelsolin_S1_like"/>
    <property type="match status" value="1"/>
</dbReference>
<dbReference type="PRINTS" id="PR00597">
    <property type="entry name" value="GELSOLIN"/>
</dbReference>
<dbReference type="InterPro" id="IPR007122">
    <property type="entry name" value="Villin/Gelsolin"/>
</dbReference>
<sequence length="938" mass="104894">MFKTHPCPQSLALFQEHDHRRQTCSLFAKPLCQGLSCFAAICDLRAPRMKGLFYDDSALESCRMDVNKGLPATESRRDLHVWIIENLRMAPVPEKAYGNFFEEHCYIVLHVSQSLKATQGACSDLHYWAGKEAGAEAQDAAEAFVQQLQETLGGATVQHREAQGHESDCFRSYFRSGIIYRRGGLASALTHVETNLYNIQRLLHVQGRKHVSAAEVELSWSSFNKGDIFLLDLGKVMIQWNGPETSIPEKARGLALTCSLRDRERGGRAQIGVVDDEVEATDLMRIMEAVLGCRVGNVPATRPDKSVNQLQKASVRLYHVCEKDEDLVIQELATCPLTQDLLREEDYYILDQGGFKIYVWQGRLSSLQEKKAAFSRALRFIQAKGYPTYTNVEVVNDGAESASFKQLFQSWSTKQRGNKNFGRLSKSIQVRPDVGKLQSQPELAAQLRMVDDASGKVEVWCIQDLGRQPVDPERHAQLCAGNCYLVLYTYQRMGHVQYILYLWRGHRATTRDVKALNCNAEELDLMYRGALVQEHVTMGSEPPHFLAIFQGQLVVFQGHTGRDGKEQPAPATRLFHVQGTDSCNTRTVEVPARASALNSHDIFLLVTASVCYLWFGKGCSGDQREMARTAVTAVSGENKETVLEGQEPPGFWEALGGPAPYPGNKRSSRKRSLPFTPRDQEDDARESLLVAPSAGRTGSLHCPSPGPDQVTMFLGGYVRQRFRATCVFQERIFLWLGEAASKWKEEAVDWGQEYLKTHPAGRSPTTPIVVIKQGHEPPTFTGWFLAWDPYKWTNDQSYKEVVDGSLGAMPAICEITAELNDFQLSRGPSNGGADPLTLQTLKGSQDGSGNELQPGPKAGDASTNSHHSSPRPTINGSLPRERLMHQAVEDLPEGVDPARKEFYLSDSDFQEIFGKSKEEFYSMAKWRQQQEKKQLGFF</sequence>
<evidence type="ECO:0000256" key="6">
    <source>
        <dbReference type="SAM" id="MobiDB-lite"/>
    </source>
</evidence>
<feature type="compositionally biased region" description="Polar residues" evidence="6">
    <location>
        <begin position="837"/>
        <end position="851"/>
    </location>
</feature>
<dbReference type="CDD" id="cd11288">
    <property type="entry name" value="gelsolin_S5_like"/>
    <property type="match status" value="1"/>
</dbReference>
<dbReference type="GO" id="GO:0051016">
    <property type="term" value="P:barbed-end actin filament capping"/>
    <property type="evidence" value="ECO:0007669"/>
    <property type="project" value="TreeGrafter"/>
</dbReference>
<protein>
    <submittedName>
        <fullName evidence="9">Villin-like protein</fullName>
    </submittedName>
</protein>
<evidence type="ECO:0000313" key="9">
    <source>
        <dbReference type="RefSeq" id="XP_025769458.1"/>
    </source>
</evidence>
<dbReference type="CDD" id="cd11289">
    <property type="entry name" value="gelsolin_S2_like"/>
    <property type="match status" value="1"/>
</dbReference>
<dbReference type="InterPro" id="IPR007123">
    <property type="entry name" value="Gelsolin-like_dom"/>
</dbReference>
<dbReference type="Gene3D" id="1.10.950.10">
    <property type="entry name" value="Villin headpiece domain"/>
    <property type="match status" value="1"/>
</dbReference>
<comment type="similarity">
    <text evidence="1">Belongs to the villin/gelsolin family.</text>
</comment>
<dbReference type="Pfam" id="PF00626">
    <property type="entry name" value="Gelsolin"/>
    <property type="match status" value="5"/>
</dbReference>
<dbReference type="KEGG" id="pcoo:112850080"/>
<dbReference type="SUPFAM" id="SSF55753">
    <property type="entry name" value="Actin depolymerizing proteins"/>
    <property type="match status" value="4"/>
</dbReference>
<dbReference type="SUPFAM" id="SSF82754">
    <property type="entry name" value="C-terminal, gelsolin-like domain of Sec23/24"/>
    <property type="match status" value="2"/>
</dbReference>
<dbReference type="CDD" id="cd11293">
    <property type="entry name" value="gelsolin_S4_like"/>
    <property type="match status" value="1"/>
</dbReference>
<keyword evidence="4" id="KW-0106">Calcium</keyword>
<dbReference type="Proteomes" id="UP000515131">
    <property type="component" value="Unplaced"/>
</dbReference>
<feature type="region of interest" description="Disordered" evidence="6">
    <location>
        <begin position="826"/>
        <end position="879"/>
    </location>
</feature>
<dbReference type="SMART" id="SM00262">
    <property type="entry name" value="GEL"/>
    <property type="match status" value="6"/>
</dbReference>
<dbReference type="SUPFAM" id="SSF47050">
    <property type="entry name" value="VHP, Villin headpiece domain"/>
    <property type="match status" value="1"/>
</dbReference>
<dbReference type="SMART" id="SM00153">
    <property type="entry name" value="VHP"/>
    <property type="match status" value="1"/>
</dbReference>
<dbReference type="InterPro" id="IPR029006">
    <property type="entry name" value="ADF-H/Gelsolin-like_dom_sf"/>
</dbReference>
<name>A0A6P6H1N4_PUMCO</name>
<dbReference type="CTD" id="50853"/>
<keyword evidence="3" id="KW-0677">Repeat</keyword>
<dbReference type="GO" id="GO:0008154">
    <property type="term" value="P:actin polymerization or depolymerization"/>
    <property type="evidence" value="ECO:0007669"/>
    <property type="project" value="TreeGrafter"/>
</dbReference>
<dbReference type="FunFam" id="3.40.20.10:FF:000001">
    <property type="entry name" value="Gelsolin"/>
    <property type="match status" value="1"/>
</dbReference>